<dbReference type="InterPro" id="IPR011257">
    <property type="entry name" value="DNA_glycosylase"/>
</dbReference>
<accession>A0A7M2X3H3</accession>
<evidence type="ECO:0000256" key="3">
    <source>
        <dbReference type="ARBA" id="ARBA00012000"/>
    </source>
</evidence>
<comment type="similarity">
    <text evidence="2">Belongs to the alkylbase DNA glycosidase AlkA family.</text>
</comment>
<dbReference type="PANTHER" id="PTHR43003">
    <property type="entry name" value="DNA-3-METHYLADENINE GLYCOSYLASE"/>
    <property type="match status" value="1"/>
</dbReference>
<evidence type="ECO:0000256" key="5">
    <source>
        <dbReference type="ARBA" id="ARBA00023204"/>
    </source>
</evidence>
<proteinExistence type="inferred from homology"/>
<dbReference type="GO" id="GO:0006307">
    <property type="term" value="P:DNA alkylation repair"/>
    <property type="evidence" value="ECO:0007669"/>
    <property type="project" value="TreeGrafter"/>
</dbReference>
<name>A0A7M2X3H3_9BACT</name>
<dbReference type="Proteomes" id="UP000593765">
    <property type="component" value="Chromosome"/>
</dbReference>
<sequence length="215" mass="24397">MWFEPPPTAPDWSVAVRHLKKADPRLAAVIRRVGPCTLAPRGDPFVALCQSIYSQQISTAIATLLFGRFRKHFRGGKPTPAAVVRLFETTPFEQLKACGLSRQKHAYIRDLADHFVARKIPVRKLPAMSDEEVIDALTAVNGIGRWTAEMFLMFVLNRPDVLPVDDLGLREGVREIYDLPARPKAIEVTRLAEPWRPWRSIATWYLWRRGVATTT</sequence>
<dbReference type="Pfam" id="PF00730">
    <property type="entry name" value="HhH-GPD"/>
    <property type="match status" value="1"/>
</dbReference>
<feature type="domain" description="HhH-GPD" evidence="6">
    <location>
        <begin position="53"/>
        <end position="211"/>
    </location>
</feature>
<dbReference type="AlphaFoldDB" id="A0A7M2X3H3"/>
<keyword evidence="4" id="KW-0227">DNA damage</keyword>
<dbReference type="GO" id="GO:0032131">
    <property type="term" value="F:alkylated DNA binding"/>
    <property type="evidence" value="ECO:0007669"/>
    <property type="project" value="TreeGrafter"/>
</dbReference>
<keyword evidence="8" id="KW-1185">Reference proteome</keyword>
<evidence type="ECO:0000313" key="8">
    <source>
        <dbReference type="Proteomes" id="UP000593765"/>
    </source>
</evidence>
<dbReference type="Gene3D" id="1.10.340.30">
    <property type="entry name" value="Hypothetical protein, domain 2"/>
    <property type="match status" value="1"/>
</dbReference>
<dbReference type="EC" id="3.2.2.21" evidence="3"/>
<organism evidence="7 8">
    <name type="scientific">Humisphaera borealis</name>
    <dbReference type="NCBI Taxonomy" id="2807512"/>
    <lineage>
        <taxon>Bacteria</taxon>
        <taxon>Pseudomonadati</taxon>
        <taxon>Planctomycetota</taxon>
        <taxon>Phycisphaerae</taxon>
        <taxon>Tepidisphaerales</taxon>
        <taxon>Tepidisphaeraceae</taxon>
        <taxon>Humisphaera</taxon>
    </lineage>
</organism>
<dbReference type="SUPFAM" id="SSF48150">
    <property type="entry name" value="DNA-glycosylase"/>
    <property type="match status" value="1"/>
</dbReference>
<protein>
    <recommendedName>
        <fullName evidence="3">DNA-3-methyladenine glycosylase II</fullName>
        <ecNumber evidence="3">3.2.2.21</ecNumber>
    </recommendedName>
</protein>
<dbReference type="CDD" id="cd00056">
    <property type="entry name" value="ENDO3c"/>
    <property type="match status" value="1"/>
</dbReference>
<dbReference type="EMBL" id="CP063458">
    <property type="protein sequence ID" value="QOV92327.1"/>
    <property type="molecule type" value="Genomic_DNA"/>
</dbReference>
<reference evidence="7 8" key="1">
    <citation type="submission" date="2020-10" db="EMBL/GenBank/DDBJ databases">
        <title>Wide distribution of Phycisphaera-like planctomycetes from WD2101 soil group in peatlands and genome analysis of the first cultivated representative.</title>
        <authorList>
            <person name="Dedysh S.N."/>
            <person name="Beletsky A.V."/>
            <person name="Ivanova A."/>
            <person name="Kulichevskaya I.S."/>
            <person name="Suzina N.E."/>
            <person name="Philippov D.A."/>
            <person name="Rakitin A.L."/>
            <person name="Mardanov A.V."/>
            <person name="Ravin N.V."/>
        </authorList>
    </citation>
    <scope>NUCLEOTIDE SEQUENCE [LARGE SCALE GENOMIC DNA]</scope>
    <source>
        <strain evidence="7 8">M1803</strain>
    </source>
</reference>
<evidence type="ECO:0000259" key="6">
    <source>
        <dbReference type="SMART" id="SM00478"/>
    </source>
</evidence>
<dbReference type="PANTHER" id="PTHR43003:SF5">
    <property type="entry name" value="DNA-3-METHYLADENINE GLYCOSYLASE"/>
    <property type="match status" value="1"/>
</dbReference>
<dbReference type="GO" id="GO:0043916">
    <property type="term" value="F:DNA-7-methylguanine glycosylase activity"/>
    <property type="evidence" value="ECO:0007669"/>
    <property type="project" value="TreeGrafter"/>
</dbReference>
<dbReference type="Gene3D" id="1.10.1670.40">
    <property type="match status" value="1"/>
</dbReference>
<evidence type="ECO:0000313" key="7">
    <source>
        <dbReference type="EMBL" id="QOV92327.1"/>
    </source>
</evidence>
<dbReference type="InterPro" id="IPR051912">
    <property type="entry name" value="Alkylbase_DNA_Glycosylase/TA"/>
</dbReference>
<dbReference type="GO" id="GO:0032993">
    <property type="term" value="C:protein-DNA complex"/>
    <property type="evidence" value="ECO:0007669"/>
    <property type="project" value="TreeGrafter"/>
</dbReference>
<dbReference type="SMART" id="SM00478">
    <property type="entry name" value="ENDO3c"/>
    <property type="match status" value="1"/>
</dbReference>
<evidence type="ECO:0000256" key="1">
    <source>
        <dbReference type="ARBA" id="ARBA00000086"/>
    </source>
</evidence>
<dbReference type="GO" id="GO:0006285">
    <property type="term" value="P:base-excision repair, AP site formation"/>
    <property type="evidence" value="ECO:0007669"/>
    <property type="project" value="TreeGrafter"/>
</dbReference>
<dbReference type="FunFam" id="1.10.340.30:FF:000004">
    <property type="entry name" value="DNA-3-methyladenine glycosylase II"/>
    <property type="match status" value="1"/>
</dbReference>
<comment type="catalytic activity">
    <reaction evidence="1">
        <text>Hydrolysis of alkylated DNA, releasing 3-methyladenine, 3-methylguanine, 7-methylguanine and 7-methyladenine.</text>
        <dbReference type="EC" id="3.2.2.21"/>
    </reaction>
</comment>
<dbReference type="InterPro" id="IPR003265">
    <property type="entry name" value="HhH-GPD_domain"/>
</dbReference>
<evidence type="ECO:0000256" key="2">
    <source>
        <dbReference type="ARBA" id="ARBA00010817"/>
    </source>
</evidence>
<evidence type="ECO:0000256" key="4">
    <source>
        <dbReference type="ARBA" id="ARBA00022763"/>
    </source>
</evidence>
<gene>
    <name evidence="7" type="ORF">IPV69_03855</name>
</gene>
<dbReference type="KEGG" id="hbs:IPV69_03855"/>
<dbReference type="GO" id="GO:0008725">
    <property type="term" value="F:DNA-3-methyladenine glycosylase activity"/>
    <property type="evidence" value="ECO:0007669"/>
    <property type="project" value="TreeGrafter"/>
</dbReference>
<keyword evidence="5" id="KW-0234">DNA repair</keyword>